<accession>A0A9D4AL15</accession>
<organism evidence="2 3">
    <name type="scientific">Gossypium stocksii</name>
    <dbReference type="NCBI Taxonomy" id="47602"/>
    <lineage>
        <taxon>Eukaryota</taxon>
        <taxon>Viridiplantae</taxon>
        <taxon>Streptophyta</taxon>
        <taxon>Embryophyta</taxon>
        <taxon>Tracheophyta</taxon>
        <taxon>Spermatophyta</taxon>
        <taxon>Magnoliopsida</taxon>
        <taxon>eudicotyledons</taxon>
        <taxon>Gunneridae</taxon>
        <taxon>Pentapetalae</taxon>
        <taxon>rosids</taxon>
        <taxon>malvids</taxon>
        <taxon>Malvales</taxon>
        <taxon>Malvaceae</taxon>
        <taxon>Malvoideae</taxon>
        <taxon>Gossypium</taxon>
    </lineage>
</organism>
<dbReference type="Proteomes" id="UP000828251">
    <property type="component" value="Unassembled WGS sequence"/>
</dbReference>
<feature type="compositionally biased region" description="Basic residues" evidence="1">
    <location>
        <begin position="101"/>
        <end position="118"/>
    </location>
</feature>
<proteinExistence type="predicted"/>
<feature type="compositionally biased region" description="Polar residues" evidence="1">
    <location>
        <begin position="202"/>
        <end position="212"/>
    </location>
</feature>
<feature type="region of interest" description="Disordered" evidence="1">
    <location>
        <begin position="136"/>
        <end position="158"/>
    </location>
</feature>
<protein>
    <submittedName>
        <fullName evidence="2">Uncharacterized protein</fullName>
    </submittedName>
</protein>
<comment type="caution">
    <text evidence="2">The sequence shown here is derived from an EMBL/GenBank/DDBJ whole genome shotgun (WGS) entry which is preliminary data.</text>
</comment>
<reference evidence="2 3" key="1">
    <citation type="journal article" date="2021" name="Plant Biotechnol. J.">
        <title>Multi-omics assisted identification of the key and species-specific regulatory components of drought-tolerant mechanisms in Gossypium stocksii.</title>
        <authorList>
            <person name="Yu D."/>
            <person name="Ke L."/>
            <person name="Zhang D."/>
            <person name="Wu Y."/>
            <person name="Sun Y."/>
            <person name="Mei J."/>
            <person name="Sun J."/>
            <person name="Sun Y."/>
        </authorList>
    </citation>
    <scope>NUCLEOTIDE SEQUENCE [LARGE SCALE GENOMIC DNA]</scope>
    <source>
        <strain evidence="3">cv. E1</strain>
        <tissue evidence="2">Leaf</tissue>
    </source>
</reference>
<evidence type="ECO:0000313" key="3">
    <source>
        <dbReference type="Proteomes" id="UP000828251"/>
    </source>
</evidence>
<evidence type="ECO:0000256" key="1">
    <source>
        <dbReference type="SAM" id="MobiDB-lite"/>
    </source>
</evidence>
<evidence type="ECO:0000313" key="2">
    <source>
        <dbReference type="EMBL" id="KAH1130007.1"/>
    </source>
</evidence>
<dbReference type="AlphaFoldDB" id="A0A9D4AL15"/>
<feature type="region of interest" description="Disordered" evidence="1">
    <location>
        <begin position="193"/>
        <end position="212"/>
    </location>
</feature>
<dbReference type="EMBL" id="JAIQCV010000001">
    <property type="protein sequence ID" value="KAH1130007.1"/>
    <property type="molecule type" value="Genomic_DNA"/>
</dbReference>
<feature type="region of interest" description="Disordered" evidence="1">
    <location>
        <begin position="82"/>
        <end position="118"/>
    </location>
</feature>
<feature type="compositionally biased region" description="Basic and acidic residues" evidence="1">
    <location>
        <begin position="141"/>
        <end position="150"/>
    </location>
</feature>
<sequence length="212" mass="23887">MPRRKLRQSYDGLRNVAQLGNVKDNEAFLAFKNGLEMWVRQDLELEGVQELSKAMMVTEPVVKLGLRKDKLKSSNSKEIGICEENHEEDNGNRNDNGGINKPRKGKRKPNNPKKKRDKMRYFLCESSHVLKRCLKRSMLSRSDKPKRGAERLGSSVSDAKANEAKKLVECFLCHGLHRLQNCSKNIVIKGDDGLDKAPKRLGSNTSGVEAKG</sequence>
<keyword evidence="3" id="KW-1185">Reference proteome</keyword>
<gene>
    <name evidence="2" type="ORF">J1N35_001385</name>
</gene>
<name>A0A9D4AL15_9ROSI</name>